<name>A0A9N9GQI6_9GLOM</name>
<gene>
    <name evidence="2" type="ORF">DERYTH_LOCUS8718</name>
</gene>
<keyword evidence="3" id="KW-1185">Reference proteome</keyword>
<sequence>MVQAYVNDPVTFRQDGQLKNGKVISEPTQTNQQYVIEENSTQTRYSNGISNQLVLYLVYYLLFFVSYVFSACDYTTTCKCPSFATAGQYCGGASGMIGCNSTHLYECNNGGTMVCDYGVSDSCNSQPTCNTAVVKRDGQYSSCGCKSCTFTNPLNLCNNCDCNGCFASASCQRCSCPSCFKGTLYYYCSDCTCGGCGPIQKKN</sequence>
<evidence type="ECO:0000313" key="3">
    <source>
        <dbReference type="Proteomes" id="UP000789405"/>
    </source>
</evidence>
<evidence type="ECO:0000256" key="1">
    <source>
        <dbReference type="SAM" id="Phobius"/>
    </source>
</evidence>
<evidence type="ECO:0000313" key="2">
    <source>
        <dbReference type="EMBL" id="CAG8622587.1"/>
    </source>
</evidence>
<dbReference type="Proteomes" id="UP000789405">
    <property type="component" value="Unassembled WGS sequence"/>
</dbReference>
<protein>
    <submittedName>
        <fullName evidence="2">5226_t:CDS:1</fullName>
    </submittedName>
</protein>
<dbReference type="EMBL" id="CAJVPY010004552">
    <property type="protein sequence ID" value="CAG8622587.1"/>
    <property type="molecule type" value="Genomic_DNA"/>
</dbReference>
<feature type="transmembrane region" description="Helical" evidence="1">
    <location>
        <begin position="53"/>
        <end position="70"/>
    </location>
</feature>
<comment type="caution">
    <text evidence="2">The sequence shown here is derived from an EMBL/GenBank/DDBJ whole genome shotgun (WGS) entry which is preliminary data.</text>
</comment>
<organism evidence="2 3">
    <name type="scientific">Dentiscutata erythropus</name>
    <dbReference type="NCBI Taxonomy" id="1348616"/>
    <lineage>
        <taxon>Eukaryota</taxon>
        <taxon>Fungi</taxon>
        <taxon>Fungi incertae sedis</taxon>
        <taxon>Mucoromycota</taxon>
        <taxon>Glomeromycotina</taxon>
        <taxon>Glomeromycetes</taxon>
        <taxon>Diversisporales</taxon>
        <taxon>Gigasporaceae</taxon>
        <taxon>Dentiscutata</taxon>
    </lineage>
</organism>
<proteinExistence type="predicted"/>
<keyword evidence="1" id="KW-0472">Membrane</keyword>
<reference evidence="2" key="1">
    <citation type="submission" date="2021-06" db="EMBL/GenBank/DDBJ databases">
        <authorList>
            <person name="Kallberg Y."/>
            <person name="Tangrot J."/>
            <person name="Rosling A."/>
        </authorList>
    </citation>
    <scope>NUCLEOTIDE SEQUENCE</scope>
    <source>
        <strain evidence="2">MA453B</strain>
    </source>
</reference>
<dbReference type="AlphaFoldDB" id="A0A9N9GQI6"/>
<keyword evidence="1" id="KW-1133">Transmembrane helix</keyword>
<keyword evidence="1" id="KW-0812">Transmembrane</keyword>
<accession>A0A9N9GQI6</accession>